<evidence type="ECO:0000313" key="1">
    <source>
        <dbReference type="EMBL" id="MBD2561470.1"/>
    </source>
</evidence>
<accession>A0ABR8EU38</accession>
<name>A0ABR8EU38_NOSLI</name>
<comment type="caution">
    <text evidence="1">The sequence shown here is derived from an EMBL/GenBank/DDBJ whole genome shotgun (WGS) entry which is preliminary data.</text>
</comment>
<dbReference type="Gene3D" id="2.60.120.620">
    <property type="entry name" value="q2cbj1_9rhob like domain"/>
    <property type="match status" value="1"/>
</dbReference>
<gene>
    <name evidence="1" type="ORF">H6G95_12745</name>
</gene>
<dbReference type="Proteomes" id="UP000604661">
    <property type="component" value="Unassembled WGS sequence"/>
</dbReference>
<dbReference type="EMBL" id="JACJTE010000011">
    <property type="protein sequence ID" value="MBD2561470.1"/>
    <property type="molecule type" value="Genomic_DNA"/>
</dbReference>
<reference evidence="1 2" key="1">
    <citation type="journal article" date="2020" name="ISME J.">
        <title>Comparative genomics reveals insights into cyanobacterial evolution and habitat adaptation.</title>
        <authorList>
            <person name="Chen M.Y."/>
            <person name="Teng W.K."/>
            <person name="Zhao L."/>
            <person name="Hu C.X."/>
            <person name="Zhou Y.K."/>
            <person name="Han B.P."/>
            <person name="Song L.R."/>
            <person name="Shu W.S."/>
        </authorList>
    </citation>
    <scope>NUCLEOTIDE SEQUENCE [LARGE SCALE GENOMIC DNA]</scope>
    <source>
        <strain evidence="1 2">FACHB-391</strain>
    </source>
</reference>
<evidence type="ECO:0008006" key="3">
    <source>
        <dbReference type="Google" id="ProtNLM"/>
    </source>
</evidence>
<keyword evidence="2" id="KW-1185">Reference proteome</keyword>
<dbReference type="SUPFAM" id="SSF51197">
    <property type="entry name" value="Clavaminate synthase-like"/>
    <property type="match status" value="1"/>
</dbReference>
<organism evidence="1 2">
    <name type="scientific">Nostoc linckia FACHB-391</name>
    <dbReference type="NCBI Taxonomy" id="2692906"/>
    <lineage>
        <taxon>Bacteria</taxon>
        <taxon>Bacillati</taxon>
        <taxon>Cyanobacteriota</taxon>
        <taxon>Cyanophyceae</taxon>
        <taxon>Nostocales</taxon>
        <taxon>Nostocaceae</taxon>
        <taxon>Nostoc</taxon>
    </lineage>
</organism>
<proteinExistence type="predicted"/>
<evidence type="ECO:0000313" key="2">
    <source>
        <dbReference type="Proteomes" id="UP000604661"/>
    </source>
</evidence>
<dbReference type="RefSeq" id="WP_190893409.1">
    <property type="nucleotide sequence ID" value="NZ_JACJTE010000011.1"/>
</dbReference>
<protein>
    <recommendedName>
        <fullName evidence="3">Phytanoyl-CoA dioxygenase</fullName>
    </recommendedName>
</protein>
<sequence>MNDNNGQLSILTRNYFKKKFPLLYDICYENYKGLVRNPQWLLMRKLARFRIGRFLREFFLKATAKSSNFYVSESPTLFPYIDVNLVVESLKKDGFYLGINLPQNIVEEIVSFAHSNPCYIHRQCRLGFYYSQKELAEIAYGEPLTLAGYFNTALLCPAILQLQNDPKLLAIAAKFLEHEPAHQCNQLWWSFSGEVTDEQRRQTFQMFHYDMDDYRFLKFFFYLTDVDANSGAHICIRGSHKQKKLSHLLLPKSETDAEIINYYTKGSLVTICGNAGFGFVEDTFCFHKSKTPINRDRLILQLEYAITDYGMQHDTRDISSLRFLVNPKL</sequence>